<reference evidence="2 3" key="1">
    <citation type="submission" date="2014-07" db="EMBL/GenBank/DDBJ databases">
        <title>Draft Genome Sequences of Environmental Pseudomonas syringae strains.</title>
        <authorList>
            <person name="Baltrus D.A."/>
            <person name="Berge O."/>
            <person name="Morris C."/>
        </authorList>
    </citation>
    <scope>NUCLEOTIDE SEQUENCE [LARGE SCALE GENOMIC DNA]</scope>
    <source>
        <strain evidence="2 3">CEB003</strain>
    </source>
</reference>
<gene>
    <name evidence="2" type="ORF">IV02_14910</name>
</gene>
<accession>A0A085V5K6</accession>
<protein>
    <submittedName>
        <fullName evidence="2">Membrane protein</fullName>
    </submittedName>
</protein>
<feature type="transmembrane region" description="Helical" evidence="1">
    <location>
        <begin position="6"/>
        <end position="24"/>
    </location>
</feature>
<evidence type="ECO:0000256" key="1">
    <source>
        <dbReference type="SAM" id="Phobius"/>
    </source>
</evidence>
<sequence>MLVKWLLAALHLLAFGFALAAVLARGRALRRLRDDDPRSFRDVFVVDNIWGISAAILLITGALRAFGGFEKGSYYYLHQPLFHLKMLAFIAIVALEVIPMFAFIKWRIAYKNQEHIDTRRARRFARISHAEAALMVIMVIAATGMARGNLLS</sequence>
<feature type="transmembrane region" description="Helical" evidence="1">
    <location>
        <begin position="45"/>
        <end position="66"/>
    </location>
</feature>
<dbReference type="EMBL" id="JPQT01000108">
    <property type="protein sequence ID" value="KFE50719.1"/>
    <property type="molecule type" value="Genomic_DNA"/>
</dbReference>
<organism evidence="2 3">
    <name type="scientific">Pseudomonas syringae</name>
    <dbReference type="NCBI Taxonomy" id="317"/>
    <lineage>
        <taxon>Bacteria</taxon>
        <taxon>Pseudomonadati</taxon>
        <taxon>Pseudomonadota</taxon>
        <taxon>Gammaproteobacteria</taxon>
        <taxon>Pseudomonadales</taxon>
        <taxon>Pseudomonadaceae</taxon>
        <taxon>Pseudomonas</taxon>
    </lineage>
</organism>
<name>A0A085V5K6_PSESX</name>
<keyword evidence="1" id="KW-1133">Transmembrane helix</keyword>
<dbReference type="AlphaFoldDB" id="A0A085V5K6"/>
<feature type="transmembrane region" description="Helical" evidence="1">
    <location>
        <begin position="86"/>
        <end position="106"/>
    </location>
</feature>
<keyword evidence="1" id="KW-0812">Transmembrane</keyword>
<dbReference type="InterPro" id="IPR018706">
    <property type="entry name" value="DUF2214_membrane"/>
</dbReference>
<dbReference type="PATRIC" id="fig|317.174.peg.3047"/>
<evidence type="ECO:0000313" key="2">
    <source>
        <dbReference type="EMBL" id="KFE50719.1"/>
    </source>
</evidence>
<dbReference type="Proteomes" id="UP000028643">
    <property type="component" value="Unassembled WGS sequence"/>
</dbReference>
<dbReference type="RefSeq" id="WP_047575894.1">
    <property type="nucleotide sequence ID" value="NZ_JPQT01000108.1"/>
</dbReference>
<keyword evidence="1" id="KW-0472">Membrane</keyword>
<dbReference type="Pfam" id="PF09980">
    <property type="entry name" value="DUF2214"/>
    <property type="match status" value="1"/>
</dbReference>
<evidence type="ECO:0000313" key="3">
    <source>
        <dbReference type="Proteomes" id="UP000028643"/>
    </source>
</evidence>
<feature type="transmembrane region" description="Helical" evidence="1">
    <location>
        <begin position="127"/>
        <end position="146"/>
    </location>
</feature>
<comment type="caution">
    <text evidence="2">The sequence shown here is derived from an EMBL/GenBank/DDBJ whole genome shotgun (WGS) entry which is preliminary data.</text>
</comment>
<proteinExistence type="predicted"/>